<dbReference type="AlphaFoldDB" id="A0A9P1CB70"/>
<dbReference type="InterPro" id="IPR005821">
    <property type="entry name" value="Ion_trans_dom"/>
</dbReference>
<comment type="caution">
    <text evidence="8">The sequence shown here is derived from an EMBL/GenBank/DDBJ whole genome shotgun (WGS) entry which is preliminary data.</text>
</comment>
<evidence type="ECO:0000313" key="9">
    <source>
        <dbReference type="EMBL" id="CAL4775737.1"/>
    </source>
</evidence>
<evidence type="ECO:0000313" key="10">
    <source>
        <dbReference type="Proteomes" id="UP001152797"/>
    </source>
</evidence>
<keyword evidence="10" id="KW-1185">Reference proteome</keyword>
<dbReference type="PANTHER" id="PTHR10037:SF62">
    <property type="entry name" value="SODIUM CHANNEL PROTEIN 60E"/>
    <property type="match status" value="1"/>
</dbReference>
<dbReference type="GO" id="GO:0005248">
    <property type="term" value="F:voltage-gated sodium channel activity"/>
    <property type="evidence" value="ECO:0007669"/>
    <property type="project" value="TreeGrafter"/>
</dbReference>
<evidence type="ECO:0000256" key="5">
    <source>
        <dbReference type="SAM" id="MobiDB-lite"/>
    </source>
</evidence>
<dbReference type="PROSITE" id="PS00018">
    <property type="entry name" value="EF_HAND_1"/>
    <property type="match status" value="1"/>
</dbReference>
<dbReference type="GO" id="GO:0001518">
    <property type="term" value="C:voltage-gated sodium channel complex"/>
    <property type="evidence" value="ECO:0007669"/>
    <property type="project" value="TreeGrafter"/>
</dbReference>
<protein>
    <submittedName>
        <fullName evidence="9">C2H2-type domain-containing protein</fullName>
    </submittedName>
</protein>
<keyword evidence="2 6" id="KW-0812">Transmembrane</keyword>
<evidence type="ECO:0000313" key="8">
    <source>
        <dbReference type="EMBL" id="CAI3988425.1"/>
    </source>
</evidence>
<dbReference type="Gene3D" id="1.10.287.70">
    <property type="match status" value="1"/>
</dbReference>
<keyword evidence="3 6" id="KW-1133">Transmembrane helix</keyword>
<dbReference type="InterPro" id="IPR027359">
    <property type="entry name" value="Volt_channel_dom_sf"/>
</dbReference>
<proteinExistence type="predicted"/>
<feature type="transmembrane region" description="Helical" evidence="6">
    <location>
        <begin position="334"/>
        <end position="353"/>
    </location>
</feature>
<gene>
    <name evidence="8" type="ORF">C1SCF055_LOCUS15599</name>
</gene>
<comment type="subcellular location">
    <subcellularLocation>
        <location evidence="1">Membrane</location>
        <topology evidence="1">Multi-pass membrane protein</topology>
    </subcellularLocation>
</comment>
<evidence type="ECO:0000259" key="7">
    <source>
        <dbReference type="Pfam" id="PF00520"/>
    </source>
</evidence>
<reference evidence="8" key="1">
    <citation type="submission" date="2022-10" db="EMBL/GenBank/DDBJ databases">
        <authorList>
            <person name="Chen Y."/>
            <person name="Dougan E. K."/>
            <person name="Chan C."/>
            <person name="Rhodes N."/>
            <person name="Thang M."/>
        </authorList>
    </citation>
    <scope>NUCLEOTIDE SEQUENCE</scope>
</reference>
<dbReference type="PANTHER" id="PTHR10037">
    <property type="entry name" value="VOLTAGE-GATED CATION CHANNEL CALCIUM AND SODIUM"/>
    <property type="match status" value="1"/>
</dbReference>
<dbReference type="Gene3D" id="1.20.120.350">
    <property type="entry name" value="Voltage-gated potassium channels. Chain C"/>
    <property type="match status" value="1"/>
</dbReference>
<accession>A0A9P1CB70</accession>
<feature type="compositionally biased region" description="Basic and acidic residues" evidence="5">
    <location>
        <begin position="85"/>
        <end position="95"/>
    </location>
</feature>
<organism evidence="8">
    <name type="scientific">Cladocopium goreaui</name>
    <dbReference type="NCBI Taxonomy" id="2562237"/>
    <lineage>
        <taxon>Eukaryota</taxon>
        <taxon>Sar</taxon>
        <taxon>Alveolata</taxon>
        <taxon>Dinophyceae</taxon>
        <taxon>Suessiales</taxon>
        <taxon>Symbiodiniaceae</taxon>
        <taxon>Cladocopium</taxon>
    </lineage>
</organism>
<dbReference type="SUPFAM" id="SSF81324">
    <property type="entry name" value="Voltage-gated potassium channels"/>
    <property type="match status" value="1"/>
</dbReference>
<keyword evidence="4 6" id="KW-0472">Membrane</keyword>
<feature type="region of interest" description="Disordered" evidence="5">
    <location>
        <begin position="54"/>
        <end position="101"/>
    </location>
</feature>
<dbReference type="EMBL" id="CAMXCT030001266">
    <property type="protein sequence ID" value="CAL4775737.1"/>
    <property type="molecule type" value="Genomic_DNA"/>
</dbReference>
<name>A0A9P1CB70_9DINO</name>
<evidence type="ECO:0000256" key="6">
    <source>
        <dbReference type="SAM" id="Phobius"/>
    </source>
</evidence>
<dbReference type="InterPro" id="IPR043203">
    <property type="entry name" value="VGCC_Ca_Na"/>
</dbReference>
<sequence>MTWYSDKTRQPAMPVARDEGFGELLTAQMAAIQQVLSLNEALCRKFENPEKQKVHWTRTGINSSPALSEPLLPHGQSSPNLSLDANKRPDVEQAESRSPLSAISKNSLRNQALQFGSRCRRAATRLTMDVEHSGNFMRYNRPILANTKDVRSLAKGVLDSINQQAQDPEKLYAEKGCWSHIARSGWFKNLTLFMVLMSTAWIAIDTDYNKQESQYGYVFKTVDNIICAYFCVEITIRWFACEVCSRALSDCSFLFDLFLAVTMSIETWGAEVIYLLTGQSARSSGYQGITPALRSLRLIRITRAFRMSRLFRSVPELMILVQGMFQGVRSVCTTLILLILVTYTFAVAMVQLLQNKEIGAGKFDNVPTATNFLLMQTLCGFDTNYITSMVYIDPLSFLFLLTYQLLGSLTLMNMLTGVMVDVVGTTAQTEQEEQSLKMLKRDIADVVNLTDENHDQTVTAVEFAHMMQNPEAVRKLYEGGVNVLALVDYADFVFRDTAELSLEDFVETVLQFRGQSPATVKDVVDLRVCVSKEIARVDKTVAAASKQ</sequence>
<evidence type="ECO:0000256" key="3">
    <source>
        <dbReference type="ARBA" id="ARBA00022989"/>
    </source>
</evidence>
<dbReference type="Proteomes" id="UP001152797">
    <property type="component" value="Unassembled WGS sequence"/>
</dbReference>
<reference evidence="9 10" key="2">
    <citation type="submission" date="2024-05" db="EMBL/GenBank/DDBJ databases">
        <authorList>
            <person name="Chen Y."/>
            <person name="Shah S."/>
            <person name="Dougan E. K."/>
            <person name="Thang M."/>
            <person name="Chan C."/>
        </authorList>
    </citation>
    <scope>NUCLEOTIDE SEQUENCE [LARGE SCALE GENOMIC DNA]</scope>
</reference>
<dbReference type="EMBL" id="CAMXCT010001266">
    <property type="protein sequence ID" value="CAI3988425.1"/>
    <property type="molecule type" value="Genomic_DNA"/>
</dbReference>
<evidence type="ECO:0000256" key="1">
    <source>
        <dbReference type="ARBA" id="ARBA00004141"/>
    </source>
</evidence>
<evidence type="ECO:0000256" key="4">
    <source>
        <dbReference type="ARBA" id="ARBA00023136"/>
    </source>
</evidence>
<dbReference type="EMBL" id="CAMXCT020001266">
    <property type="protein sequence ID" value="CAL1141800.1"/>
    <property type="molecule type" value="Genomic_DNA"/>
</dbReference>
<dbReference type="InterPro" id="IPR018247">
    <property type="entry name" value="EF_Hand_1_Ca_BS"/>
</dbReference>
<evidence type="ECO:0000256" key="2">
    <source>
        <dbReference type="ARBA" id="ARBA00022692"/>
    </source>
</evidence>
<dbReference type="OrthoDB" id="434709at2759"/>
<dbReference type="Pfam" id="PF00520">
    <property type="entry name" value="Ion_trans"/>
    <property type="match status" value="1"/>
</dbReference>
<feature type="domain" description="Ion transport" evidence="7">
    <location>
        <begin position="186"/>
        <end position="429"/>
    </location>
</feature>